<proteinExistence type="predicted"/>
<dbReference type="GO" id="GO:0016787">
    <property type="term" value="F:hydrolase activity"/>
    <property type="evidence" value="ECO:0007669"/>
    <property type="project" value="InterPro"/>
</dbReference>
<dbReference type="InterPro" id="IPR052358">
    <property type="entry name" value="Aro_Compnd_Degr_Hydrolases"/>
</dbReference>
<dbReference type="Proteomes" id="UP000035489">
    <property type="component" value="Unassembled WGS sequence"/>
</dbReference>
<name>A0A0H1RII5_9HYPH</name>
<dbReference type="SUPFAM" id="SSF51556">
    <property type="entry name" value="Metallo-dependent hydrolases"/>
    <property type="match status" value="1"/>
</dbReference>
<dbReference type="PANTHER" id="PTHR35563">
    <property type="entry name" value="BARREL METAL-DEPENDENT HYDROLASE, PUTATIVE (AFU_ORTHOLOGUE AFUA_1G16240)-RELATED"/>
    <property type="match status" value="1"/>
</dbReference>
<dbReference type="EMBL" id="LCYG01000008">
    <property type="protein sequence ID" value="KLK94666.1"/>
    <property type="molecule type" value="Genomic_DNA"/>
</dbReference>
<sequence>MAATGSVLGIEHTRPDFDVPAGACDCHVHVFGPDDRFPLSRDRLYTPGPAPLADLLAHQRTLGLDRVVIVQPSTYSTDNSCMLDALHHLGGKARGVAVVDAGASEKTLRDLHEAGIRGLRVNLETVGVTDPLAARSHLEKTAAQAAPFGWHVQVYVDLGVIAALHDVIRDLPVPVVFDHFARANAAKGPDQPHFAALLSLMHSGKAYVKLSAPRRISDLPDHADAGEIAKILARANPERLLWGSDWPHPGARPGIARDPNRIEPFHPDDDGLALNRLNSWMGSADLTRRVLVENPARLYGF</sequence>
<dbReference type="AlphaFoldDB" id="A0A0H1RII5"/>
<evidence type="ECO:0000259" key="1">
    <source>
        <dbReference type="Pfam" id="PF04909"/>
    </source>
</evidence>
<gene>
    <name evidence="2" type="ORF">AA309_02365</name>
</gene>
<dbReference type="Pfam" id="PF04909">
    <property type="entry name" value="Amidohydro_2"/>
    <property type="match status" value="1"/>
</dbReference>
<dbReference type="PATRIC" id="fig|1225564.3.peg.6543"/>
<feature type="domain" description="Amidohydrolase-related" evidence="1">
    <location>
        <begin position="24"/>
        <end position="301"/>
    </location>
</feature>
<organism evidence="2 3">
    <name type="scientific">Microvirga vignae</name>
    <dbReference type="NCBI Taxonomy" id="1225564"/>
    <lineage>
        <taxon>Bacteria</taxon>
        <taxon>Pseudomonadati</taxon>
        <taxon>Pseudomonadota</taxon>
        <taxon>Alphaproteobacteria</taxon>
        <taxon>Hyphomicrobiales</taxon>
        <taxon>Methylobacteriaceae</taxon>
        <taxon>Microvirga</taxon>
    </lineage>
</organism>
<evidence type="ECO:0000313" key="3">
    <source>
        <dbReference type="Proteomes" id="UP000035489"/>
    </source>
</evidence>
<dbReference type="PANTHER" id="PTHR35563:SF2">
    <property type="entry name" value="BARREL METAL-DEPENDENT HYDROLASE, PUTATIVE (AFU_ORTHOLOGUE AFUA_1G16240)-RELATED"/>
    <property type="match status" value="1"/>
</dbReference>
<comment type="caution">
    <text evidence="2">The sequence shown here is derived from an EMBL/GenBank/DDBJ whole genome shotgun (WGS) entry which is preliminary data.</text>
</comment>
<reference evidence="2 3" key="1">
    <citation type="submission" date="2015-05" db="EMBL/GenBank/DDBJ databases">
        <title>Draft genome sequence of Microvirga vignae strain BR3299, a novel nitrogen fixing bacteria isolated from Brazil semi-aired region.</title>
        <authorList>
            <person name="Zilli J.E."/>
            <person name="Passos S.R."/>
            <person name="Leite J."/>
            <person name="Baldani J.I."/>
            <person name="Xavier G.R."/>
            <person name="Rumjaneck N.G."/>
            <person name="Simoes-Araujo J.L."/>
        </authorList>
    </citation>
    <scope>NUCLEOTIDE SEQUENCE [LARGE SCALE GENOMIC DNA]</scope>
    <source>
        <strain evidence="2 3">BR3299</strain>
    </source>
</reference>
<keyword evidence="3" id="KW-1185">Reference proteome</keyword>
<dbReference type="Gene3D" id="3.20.20.140">
    <property type="entry name" value="Metal-dependent hydrolases"/>
    <property type="match status" value="1"/>
</dbReference>
<dbReference type="STRING" id="1225564.AA309_02365"/>
<protein>
    <recommendedName>
        <fullName evidence="1">Amidohydrolase-related domain-containing protein</fullName>
    </recommendedName>
</protein>
<evidence type="ECO:0000313" key="2">
    <source>
        <dbReference type="EMBL" id="KLK94666.1"/>
    </source>
</evidence>
<dbReference type="InterPro" id="IPR032466">
    <property type="entry name" value="Metal_Hydrolase"/>
</dbReference>
<accession>A0A0H1RII5</accession>
<dbReference type="InterPro" id="IPR006680">
    <property type="entry name" value="Amidohydro-rel"/>
</dbReference>